<evidence type="ECO:0000256" key="1">
    <source>
        <dbReference type="ARBA" id="ARBA00023015"/>
    </source>
</evidence>
<dbReference type="Pfam" id="PF01022">
    <property type="entry name" value="HTH_5"/>
    <property type="match status" value="1"/>
</dbReference>
<dbReference type="PANTHER" id="PTHR33154">
    <property type="entry name" value="TRANSCRIPTIONAL REGULATOR, ARSR FAMILY"/>
    <property type="match status" value="1"/>
</dbReference>
<dbReference type="CDD" id="cd00090">
    <property type="entry name" value="HTH_ARSR"/>
    <property type="match status" value="1"/>
</dbReference>
<keyword evidence="1" id="KW-0805">Transcription regulation</keyword>
<dbReference type="NCBIfam" id="NF033788">
    <property type="entry name" value="HTH_metalloreg"/>
    <property type="match status" value="1"/>
</dbReference>
<name>A0ABW0TQ14_9BACL</name>
<keyword evidence="2" id="KW-0238">DNA-binding</keyword>
<dbReference type="RefSeq" id="WP_381437589.1">
    <property type="nucleotide sequence ID" value="NZ_JBHSNO010000008.1"/>
</dbReference>
<dbReference type="InterPro" id="IPR036390">
    <property type="entry name" value="WH_DNA-bd_sf"/>
</dbReference>
<dbReference type="PANTHER" id="PTHR33154:SF18">
    <property type="entry name" value="ARSENICAL RESISTANCE OPERON REPRESSOR"/>
    <property type="match status" value="1"/>
</dbReference>
<proteinExistence type="predicted"/>
<dbReference type="InterPro" id="IPR051081">
    <property type="entry name" value="HTH_MetalResp_TranReg"/>
</dbReference>
<reference evidence="6" key="1">
    <citation type="journal article" date="2019" name="Int. J. Syst. Evol. Microbiol.">
        <title>The Global Catalogue of Microorganisms (GCM) 10K type strain sequencing project: providing services to taxonomists for standard genome sequencing and annotation.</title>
        <authorList>
            <consortium name="The Broad Institute Genomics Platform"/>
            <consortium name="The Broad Institute Genome Sequencing Center for Infectious Disease"/>
            <person name="Wu L."/>
            <person name="Ma J."/>
        </authorList>
    </citation>
    <scope>NUCLEOTIDE SEQUENCE [LARGE SCALE GENOMIC DNA]</scope>
    <source>
        <strain evidence="6">CGMCC 4.1434</strain>
    </source>
</reference>
<feature type="domain" description="HTH arsR-type" evidence="4">
    <location>
        <begin position="1"/>
        <end position="89"/>
    </location>
</feature>
<dbReference type="SUPFAM" id="SSF46785">
    <property type="entry name" value="Winged helix' DNA-binding domain"/>
    <property type="match status" value="1"/>
</dbReference>
<dbReference type="PRINTS" id="PR00778">
    <property type="entry name" value="HTHARSR"/>
</dbReference>
<keyword evidence="3" id="KW-0804">Transcription</keyword>
<comment type="caution">
    <text evidence="5">The sequence shown here is derived from an EMBL/GenBank/DDBJ whole genome shotgun (WGS) entry which is preliminary data.</text>
</comment>
<evidence type="ECO:0000256" key="3">
    <source>
        <dbReference type="ARBA" id="ARBA00023163"/>
    </source>
</evidence>
<evidence type="ECO:0000313" key="5">
    <source>
        <dbReference type="EMBL" id="MFC5590504.1"/>
    </source>
</evidence>
<sequence length="103" mass="12159">MQLERYLKTIGVGTRLQILKDIHHGPLCICDLTASLNMSQPAVSQHMRRLKEEQIVLDDKRGKWTFWSLNTEHPHHFILLQLLDLLPDREIAKQCCTNEWEDR</sequence>
<dbReference type="InterPro" id="IPR011991">
    <property type="entry name" value="ArsR-like_HTH"/>
</dbReference>
<evidence type="ECO:0000313" key="6">
    <source>
        <dbReference type="Proteomes" id="UP001596109"/>
    </source>
</evidence>
<dbReference type="EMBL" id="JBHSNO010000008">
    <property type="protein sequence ID" value="MFC5590504.1"/>
    <property type="molecule type" value="Genomic_DNA"/>
</dbReference>
<keyword evidence="6" id="KW-1185">Reference proteome</keyword>
<organism evidence="5 6">
    <name type="scientific">Sporosarcina soli</name>
    <dbReference type="NCBI Taxonomy" id="334736"/>
    <lineage>
        <taxon>Bacteria</taxon>
        <taxon>Bacillati</taxon>
        <taxon>Bacillota</taxon>
        <taxon>Bacilli</taxon>
        <taxon>Bacillales</taxon>
        <taxon>Caryophanaceae</taxon>
        <taxon>Sporosarcina</taxon>
    </lineage>
</organism>
<protein>
    <submittedName>
        <fullName evidence="5">ArsR/SmtB family transcription factor</fullName>
    </submittedName>
</protein>
<accession>A0ABW0TQ14</accession>
<dbReference type="SMART" id="SM00418">
    <property type="entry name" value="HTH_ARSR"/>
    <property type="match status" value="1"/>
</dbReference>
<dbReference type="PROSITE" id="PS50987">
    <property type="entry name" value="HTH_ARSR_2"/>
    <property type="match status" value="1"/>
</dbReference>
<evidence type="ECO:0000259" key="4">
    <source>
        <dbReference type="PROSITE" id="PS50987"/>
    </source>
</evidence>
<dbReference type="InterPro" id="IPR036388">
    <property type="entry name" value="WH-like_DNA-bd_sf"/>
</dbReference>
<evidence type="ECO:0000256" key="2">
    <source>
        <dbReference type="ARBA" id="ARBA00023125"/>
    </source>
</evidence>
<dbReference type="InterPro" id="IPR001845">
    <property type="entry name" value="HTH_ArsR_DNA-bd_dom"/>
</dbReference>
<gene>
    <name evidence="5" type="ORF">ACFPRA_16480</name>
</gene>
<dbReference type="Gene3D" id="1.10.10.10">
    <property type="entry name" value="Winged helix-like DNA-binding domain superfamily/Winged helix DNA-binding domain"/>
    <property type="match status" value="1"/>
</dbReference>
<dbReference type="Proteomes" id="UP001596109">
    <property type="component" value="Unassembled WGS sequence"/>
</dbReference>